<feature type="compositionally biased region" description="Low complexity" evidence="3">
    <location>
        <begin position="417"/>
        <end position="435"/>
    </location>
</feature>
<dbReference type="Gene3D" id="1.20.1270.60">
    <property type="entry name" value="Arfaptin homology (AH) domain/BAR domain"/>
    <property type="match status" value="1"/>
</dbReference>
<feature type="coiled-coil region" evidence="2">
    <location>
        <begin position="131"/>
        <end position="165"/>
    </location>
</feature>
<feature type="region of interest" description="Disordered" evidence="3">
    <location>
        <begin position="257"/>
        <end position="440"/>
    </location>
</feature>
<evidence type="ECO:0008006" key="8">
    <source>
        <dbReference type="Google" id="ProtNLM"/>
    </source>
</evidence>
<feature type="region of interest" description="Disordered" evidence="3">
    <location>
        <begin position="562"/>
        <end position="586"/>
    </location>
</feature>
<dbReference type="PANTHER" id="PTHR23065">
    <property type="entry name" value="PROLINE-SERINE-THREONINE PHOSPHATASE INTERACTING PROTEIN 1"/>
    <property type="match status" value="1"/>
</dbReference>
<dbReference type="SUPFAM" id="SSF103657">
    <property type="entry name" value="BAR/IMD domain-like"/>
    <property type="match status" value="1"/>
</dbReference>
<dbReference type="GO" id="GO:0032153">
    <property type="term" value="C:cell division site"/>
    <property type="evidence" value="ECO:0007669"/>
    <property type="project" value="TreeGrafter"/>
</dbReference>
<dbReference type="EMBL" id="AJIL01000048">
    <property type="protein sequence ID" value="KNE99203.1"/>
    <property type="molecule type" value="Genomic_DNA"/>
</dbReference>
<feature type="compositionally biased region" description="Polar residues" evidence="3">
    <location>
        <begin position="362"/>
        <end position="376"/>
    </location>
</feature>
<feature type="domain" description="Muniscin C-terminal" evidence="5">
    <location>
        <begin position="925"/>
        <end position="1191"/>
    </location>
</feature>
<dbReference type="PANTHER" id="PTHR23065:SF54">
    <property type="entry name" value="SUPPRESSOR OF YEAST PROFILIN DELETION"/>
    <property type="match status" value="1"/>
</dbReference>
<feature type="region of interest" description="Disordered" evidence="3">
    <location>
        <begin position="1137"/>
        <end position="1212"/>
    </location>
</feature>
<feature type="compositionally biased region" description="Polar residues" evidence="3">
    <location>
        <begin position="570"/>
        <end position="584"/>
    </location>
</feature>
<gene>
    <name evidence="6" type="ORF">PSTG_07510</name>
</gene>
<evidence type="ECO:0000313" key="7">
    <source>
        <dbReference type="Proteomes" id="UP000054564"/>
    </source>
</evidence>
<dbReference type="OrthoDB" id="1875751at2759"/>
<evidence type="ECO:0000256" key="3">
    <source>
        <dbReference type="SAM" id="MobiDB-lite"/>
    </source>
</evidence>
<dbReference type="STRING" id="1165861.A0A0L0VIW2"/>
<dbReference type="GO" id="GO:0005886">
    <property type="term" value="C:plasma membrane"/>
    <property type="evidence" value="ECO:0007669"/>
    <property type="project" value="TreeGrafter"/>
</dbReference>
<name>A0A0L0VIW2_9BASI</name>
<accession>A0A0L0VIW2</accession>
<dbReference type="Proteomes" id="UP000054564">
    <property type="component" value="Unassembled WGS sequence"/>
</dbReference>
<keyword evidence="2" id="KW-0175">Coiled coil</keyword>
<dbReference type="Pfam" id="PF00611">
    <property type="entry name" value="FCH"/>
    <property type="match status" value="1"/>
</dbReference>
<feature type="compositionally biased region" description="Polar residues" evidence="3">
    <location>
        <begin position="1137"/>
        <end position="1158"/>
    </location>
</feature>
<feature type="domain" description="FCH" evidence="4">
    <location>
        <begin position="18"/>
        <end position="66"/>
    </location>
</feature>
<dbReference type="InterPro" id="IPR018808">
    <property type="entry name" value="Muniscin_C"/>
</dbReference>
<evidence type="ECO:0000313" key="6">
    <source>
        <dbReference type="EMBL" id="KNE99203.1"/>
    </source>
</evidence>
<organism evidence="6 7">
    <name type="scientific">Puccinia striiformis f. sp. tritici PST-78</name>
    <dbReference type="NCBI Taxonomy" id="1165861"/>
    <lineage>
        <taxon>Eukaryota</taxon>
        <taxon>Fungi</taxon>
        <taxon>Dikarya</taxon>
        <taxon>Basidiomycota</taxon>
        <taxon>Pucciniomycotina</taxon>
        <taxon>Pucciniomycetes</taxon>
        <taxon>Pucciniales</taxon>
        <taxon>Pucciniaceae</taxon>
        <taxon>Puccinia</taxon>
    </lineage>
</organism>
<dbReference type="Pfam" id="PF10291">
    <property type="entry name" value="muHD"/>
    <property type="match status" value="1"/>
</dbReference>
<feature type="compositionally biased region" description="Low complexity" evidence="3">
    <location>
        <begin position="761"/>
        <end position="774"/>
    </location>
</feature>
<dbReference type="InterPro" id="IPR001060">
    <property type="entry name" value="FCH_dom"/>
</dbReference>
<keyword evidence="7" id="KW-1185">Reference proteome</keyword>
<feature type="compositionally biased region" description="Polar residues" evidence="3">
    <location>
        <begin position="475"/>
        <end position="486"/>
    </location>
</feature>
<dbReference type="GO" id="GO:0030139">
    <property type="term" value="C:endocytic vesicle"/>
    <property type="evidence" value="ECO:0007669"/>
    <property type="project" value="TreeGrafter"/>
</dbReference>
<feature type="compositionally biased region" description="Polar residues" evidence="3">
    <location>
        <begin position="775"/>
        <end position="815"/>
    </location>
</feature>
<feature type="region of interest" description="Disordered" evidence="3">
    <location>
        <begin position="475"/>
        <end position="539"/>
    </location>
</feature>
<dbReference type="InterPro" id="IPR027267">
    <property type="entry name" value="AH/BAR_dom_sf"/>
</dbReference>
<reference evidence="7" key="1">
    <citation type="submission" date="2014-03" db="EMBL/GenBank/DDBJ databases">
        <title>The Genome Sequence of Puccinia striiformis f. sp. tritici PST-78.</title>
        <authorList>
            <consortium name="The Broad Institute Genome Sequencing Platform"/>
            <person name="Cuomo C."/>
            <person name="Hulbert S."/>
            <person name="Chen X."/>
            <person name="Walker B."/>
            <person name="Young S.K."/>
            <person name="Zeng Q."/>
            <person name="Gargeya S."/>
            <person name="Fitzgerald M."/>
            <person name="Haas B."/>
            <person name="Abouelleil A."/>
            <person name="Alvarado L."/>
            <person name="Arachchi H.M."/>
            <person name="Berlin A.M."/>
            <person name="Chapman S.B."/>
            <person name="Goldberg J."/>
            <person name="Griggs A."/>
            <person name="Gujja S."/>
            <person name="Hansen M."/>
            <person name="Howarth C."/>
            <person name="Imamovic A."/>
            <person name="Larimer J."/>
            <person name="McCowan C."/>
            <person name="Montmayeur A."/>
            <person name="Murphy C."/>
            <person name="Neiman D."/>
            <person name="Pearson M."/>
            <person name="Priest M."/>
            <person name="Roberts A."/>
            <person name="Saif S."/>
            <person name="Shea T."/>
            <person name="Sisk P."/>
            <person name="Sykes S."/>
            <person name="Wortman J."/>
            <person name="Nusbaum C."/>
            <person name="Birren B."/>
        </authorList>
    </citation>
    <scope>NUCLEOTIDE SEQUENCE [LARGE SCALE GENOMIC DNA]</scope>
    <source>
        <strain evidence="7">race PST-78</strain>
    </source>
</reference>
<feature type="compositionally biased region" description="Polar residues" evidence="3">
    <location>
        <begin position="383"/>
        <end position="411"/>
    </location>
</feature>
<evidence type="ECO:0000256" key="1">
    <source>
        <dbReference type="ARBA" id="ARBA00022583"/>
    </source>
</evidence>
<feature type="compositionally biased region" description="Polar residues" evidence="3">
    <location>
        <begin position="1179"/>
        <end position="1195"/>
    </location>
</feature>
<feature type="region of interest" description="Disordered" evidence="3">
    <location>
        <begin position="57"/>
        <end position="86"/>
    </location>
</feature>
<feature type="compositionally biased region" description="Low complexity" evidence="3">
    <location>
        <begin position="313"/>
        <end position="335"/>
    </location>
</feature>
<proteinExistence type="predicted"/>
<protein>
    <recommendedName>
        <fullName evidence="8">MHD domain-containing protein</fullName>
    </recommendedName>
</protein>
<evidence type="ECO:0000256" key="2">
    <source>
        <dbReference type="SAM" id="Coils"/>
    </source>
</evidence>
<feature type="region of interest" description="Disordered" evidence="3">
    <location>
        <begin position="689"/>
        <end position="834"/>
    </location>
</feature>
<evidence type="ECO:0000259" key="5">
    <source>
        <dbReference type="Pfam" id="PF10291"/>
    </source>
</evidence>
<keyword evidence="1" id="KW-0254">Endocytosis</keyword>
<comment type="caution">
    <text evidence="6">The sequence shown here is derived from an EMBL/GenBank/DDBJ whole genome shotgun (WGS) entry which is preliminary data.</text>
</comment>
<dbReference type="GO" id="GO:0006897">
    <property type="term" value="P:endocytosis"/>
    <property type="evidence" value="ECO:0007669"/>
    <property type="project" value="UniProtKB-KW"/>
</dbReference>
<evidence type="ECO:0000259" key="4">
    <source>
        <dbReference type="Pfam" id="PF00611"/>
    </source>
</evidence>
<sequence length="1295" mass="144302">MEEIYSNSFKSVHPKQAHQTLINRIRIAKNANEELLEYFRERIGIEDQYNKALNKLAKRTSSSSSSPANGGETGRFRFDQSNPEEDGHQLARRILEEELLQTIASHSNYQSLLQNEIESGIRNVFNDESKLKTAEEQLTRLMKSYDESEQKLTRSTQKLNSASSNLRKIQTLQTKQAEDQQSFNQAKQIWSQQSPQAFNTYQSIDYQRLVDLFETLTKFETIQADHHRQLIEISEQSTLALLAFDFKEDIQRFALTNGTIPDPTTNSNATPDNQLDPVTPAPAHSRNPTTDGPSEAESLQAIDETIDPEEQLRSSVRSPSRRPLQSSAASPSPSVTRQPNGSYDPNHPEIPKLNAPNISIPIRSTPNSPANLSQHTLPPRTLYVQSHPSSESVSNNRTRQSADLNRSQRSNMRMALSPKRPSPTTTSTTTPAATTKSEKLFSRSRFVNILSRNNTSNNNTSSGLKSIRRLSQTNLSSSHINDSGPASSKRHQSPLPSADRSRQQRSSSMMAHDSSGRINSDQQPPPLPSPSTTENNNKTWSSTRLAQLLPGTGPLLLKKKFSQSGRHWKPSSSSNIKDQSSAPASINLDADGFTIPPQDRDRPPWELDAHAEVLSLDRTESSINNHQNSGTNIQEETDQMVERSSTNDTARHNFAIKPTRSSSEVIQEKENESERKAAIERVQNTLSSTSVNGVGLMGGTRRSNTALRGRRADGRGVTMYDPPSLPDPGSTSLLRRGTLNDKLSSNEVFQPPSKTIEPRNSELSSRSLSDNSSPTKLSPSTNNFSNLYHSPEPLSSTTFSDLPISMTTTHPQQQSEKPDEEEGHGLSRSNSFTSNISNSNLARYGFMNILPPLPPPPHPTTTTSTSKNPFINMFSPSNSISTHDINHQPEELTESITESHDLSFPTNKPSSSTTPKINHPHLFKVVEKVNVLMDHGSVTKLLIIGQVFITRKIVVQLITNLSGSGSDTEDKKSLSFDIRGLDRLEKLVYPDELVSPIQTDKDINKDPTDKIGRYNIDLNRLLSVFTSSSQEEGEEEGEQVCILKYRVFIDPKLTSIQDYHNLASQFVPLIVVPKWRFSHHKTELVINYHLSENFKLFHSNTSSSSEEELEVCKEENGRTSYKDIILNQFNIKTSIFNNNNDQNSSPRLDNDQIDSGSSKKMKKNVIDHQSLPIGKFDPQDNSIQWDIPSPSSSNTEDTDERKSSGSGGIKLDGLKGKLICRFIHPSSSSDPSSSSGKPTEIDQDQDLLARSWCDPVHVHWTVNGISFAGLDFTFSLHESSYTVDFNVVCSTFLCR</sequence>
<feature type="compositionally biased region" description="Polar residues" evidence="3">
    <location>
        <begin position="257"/>
        <end position="273"/>
    </location>
</feature>
<dbReference type="GO" id="GO:0032185">
    <property type="term" value="P:septin cytoskeleton organization"/>
    <property type="evidence" value="ECO:0007669"/>
    <property type="project" value="TreeGrafter"/>
</dbReference>